<dbReference type="EMBL" id="JABVED010000001">
    <property type="protein sequence ID" value="MBC6445715.1"/>
    <property type="molecule type" value="Genomic_DNA"/>
</dbReference>
<feature type="domain" description="SMP-30/Gluconolactonase/LRE-like region" evidence="2">
    <location>
        <begin position="13"/>
        <end position="257"/>
    </location>
</feature>
<dbReference type="InterPro" id="IPR005511">
    <property type="entry name" value="SMP-30"/>
</dbReference>
<accession>A0ABR7KZ46</accession>
<keyword evidence="4" id="KW-1185">Reference proteome</keyword>
<reference evidence="3 4" key="1">
    <citation type="submission" date="2020-06" db="EMBL/GenBank/DDBJ databases">
        <title>Actinokineospora xiongansis sp. nov., isolated from soil of Baiyangdian.</title>
        <authorList>
            <person name="Zhang X."/>
        </authorList>
    </citation>
    <scope>NUCLEOTIDE SEQUENCE [LARGE SCALE GENOMIC DNA]</scope>
    <source>
        <strain evidence="3 4">HBU206404</strain>
    </source>
</reference>
<proteinExistence type="inferred from homology"/>
<protein>
    <submittedName>
        <fullName evidence="3">SMP-30/gluconolactonase/LRE family protein</fullName>
    </submittedName>
</protein>
<gene>
    <name evidence="3" type="ORF">GPZ80_00805</name>
</gene>
<evidence type="ECO:0000313" key="3">
    <source>
        <dbReference type="EMBL" id="MBC6445715.1"/>
    </source>
</evidence>
<dbReference type="InterPro" id="IPR013658">
    <property type="entry name" value="SGL"/>
</dbReference>
<dbReference type="PANTHER" id="PTHR10907">
    <property type="entry name" value="REGUCALCIN"/>
    <property type="match status" value="1"/>
</dbReference>
<dbReference type="InterPro" id="IPR011042">
    <property type="entry name" value="6-blade_b-propeller_TolB-like"/>
</dbReference>
<comment type="caution">
    <text evidence="3">The sequence shown here is derived from an EMBL/GenBank/DDBJ whole genome shotgun (WGS) entry which is preliminary data.</text>
</comment>
<name>A0ABR7KZ46_9PSEU</name>
<dbReference type="Pfam" id="PF08450">
    <property type="entry name" value="SGL"/>
    <property type="match status" value="1"/>
</dbReference>
<comment type="similarity">
    <text evidence="1">Belongs to the SMP-30/CGR1 family.</text>
</comment>
<sequence>MHVMPCAPPPGNLTEGPVWDAREQVLTWVDILPGLIHTAEFVPRPGVPDLRLVDTVSLGQAVGAVVPRESGGLLAAAGTGFRSVPGNGEFAALDLPNDGVARRMNDAKCDPRGRLLAGTMAFDARPDAGALVSLDHAGRVRTLLDPVTISNGLGWSPDGRLLYYADSATKRVDVFDYDLETGDLSGRRTFAEFADGEPDGLTVDAAGRVWIAVWGAGQVRSYHPDGSPHMTVPVPAAHVSSCTFAGPDLDVLVITTAGEGRSADDLAGEPDAGRLFVCRPGAIGLPATPFDDTPPSWST</sequence>
<evidence type="ECO:0000256" key="1">
    <source>
        <dbReference type="ARBA" id="ARBA00008853"/>
    </source>
</evidence>
<dbReference type="RefSeq" id="WP_187217781.1">
    <property type="nucleotide sequence ID" value="NZ_JABVED010000001.1"/>
</dbReference>
<dbReference type="SUPFAM" id="SSF63829">
    <property type="entry name" value="Calcium-dependent phosphotriesterase"/>
    <property type="match status" value="1"/>
</dbReference>
<evidence type="ECO:0000313" key="4">
    <source>
        <dbReference type="Proteomes" id="UP000734823"/>
    </source>
</evidence>
<dbReference type="Proteomes" id="UP000734823">
    <property type="component" value="Unassembled WGS sequence"/>
</dbReference>
<evidence type="ECO:0000259" key="2">
    <source>
        <dbReference type="Pfam" id="PF08450"/>
    </source>
</evidence>
<dbReference type="PRINTS" id="PR01790">
    <property type="entry name" value="SMP30FAMILY"/>
</dbReference>
<organism evidence="3 4">
    <name type="scientific">Actinokineospora xionganensis</name>
    <dbReference type="NCBI Taxonomy" id="2684470"/>
    <lineage>
        <taxon>Bacteria</taxon>
        <taxon>Bacillati</taxon>
        <taxon>Actinomycetota</taxon>
        <taxon>Actinomycetes</taxon>
        <taxon>Pseudonocardiales</taxon>
        <taxon>Pseudonocardiaceae</taxon>
        <taxon>Actinokineospora</taxon>
    </lineage>
</organism>
<dbReference type="Gene3D" id="2.120.10.30">
    <property type="entry name" value="TolB, C-terminal domain"/>
    <property type="match status" value="1"/>
</dbReference>
<dbReference type="PANTHER" id="PTHR10907:SF47">
    <property type="entry name" value="REGUCALCIN"/>
    <property type="match status" value="1"/>
</dbReference>